<proteinExistence type="predicted"/>
<keyword evidence="3" id="KW-1185">Reference proteome</keyword>
<dbReference type="Proteomes" id="UP000887458">
    <property type="component" value="Unassembled WGS sequence"/>
</dbReference>
<comment type="caution">
    <text evidence="2">The sequence shown here is derived from an EMBL/GenBank/DDBJ whole genome shotgun (WGS) entry which is preliminary data.</text>
</comment>
<name>A0ABQ8JL21_DERPT</name>
<accession>A0ABQ8JL21</accession>
<keyword evidence="1" id="KW-0732">Signal</keyword>
<evidence type="ECO:0000256" key="1">
    <source>
        <dbReference type="SAM" id="SignalP"/>
    </source>
</evidence>
<reference evidence="2 3" key="1">
    <citation type="journal article" date="2018" name="J. Allergy Clin. Immunol.">
        <title>High-quality assembly of Dermatophagoides pteronyssinus genome and transcriptome reveals a wide range of novel allergens.</title>
        <authorList>
            <person name="Liu X.Y."/>
            <person name="Yang K.Y."/>
            <person name="Wang M.Q."/>
            <person name="Kwok J.S."/>
            <person name="Zeng X."/>
            <person name="Yang Z."/>
            <person name="Xiao X.J."/>
            <person name="Lau C.P."/>
            <person name="Li Y."/>
            <person name="Huang Z.M."/>
            <person name="Ba J.G."/>
            <person name="Yim A.K."/>
            <person name="Ouyang C.Y."/>
            <person name="Ngai S.M."/>
            <person name="Chan T.F."/>
            <person name="Leung E.L."/>
            <person name="Liu L."/>
            <person name="Liu Z.G."/>
            <person name="Tsui S.K."/>
        </authorList>
    </citation>
    <scope>NUCLEOTIDE SEQUENCE [LARGE SCALE GENOMIC DNA]</scope>
    <source>
        <strain evidence="2">Derp</strain>
    </source>
</reference>
<evidence type="ECO:0000313" key="3">
    <source>
        <dbReference type="Proteomes" id="UP000887458"/>
    </source>
</evidence>
<protein>
    <submittedName>
        <fullName evidence="2">Uncharacterized protein</fullName>
    </submittedName>
</protein>
<sequence>MAILVQVELILLMFVDHYLKINNDMTLKCHKQNEKNTIDSEDQINQKRTKKARQVSKTSSLVILPIVRKKWLTMTALSFALMRSLKYLPSTTINLNGERPKV</sequence>
<organism evidence="2 3">
    <name type="scientific">Dermatophagoides pteronyssinus</name>
    <name type="common">European house dust mite</name>
    <dbReference type="NCBI Taxonomy" id="6956"/>
    <lineage>
        <taxon>Eukaryota</taxon>
        <taxon>Metazoa</taxon>
        <taxon>Ecdysozoa</taxon>
        <taxon>Arthropoda</taxon>
        <taxon>Chelicerata</taxon>
        <taxon>Arachnida</taxon>
        <taxon>Acari</taxon>
        <taxon>Acariformes</taxon>
        <taxon>Sarcoptiformes</taxon>
        <taxon>Astigmata</taxon>
        <taxon>Psoroptidia</taxon>
        <taxon>Analgoidea</taxon>
        <taxon>Pyroglyphidae</taxon>
        <taxon>Dermatophagoidinae</taxon>
        <taxon>Dermatophagoides</taxon>
    </lineage>
</organism>
<evidence type="ECO:0000313" key="2">
    <source>
        <dbReference type="EMBL" id="KAH9423117.1"/>
    </source>
</evidence>
<feature type="signal peptide" evidence="1">
    <location>
        <begin position="1"/>
        <end position="17"/>
    </location>
</feature>
<reference evidence="2 3" key="2">
    <citation type="journal article" date="2022" name="Mol. Biol. Evol.">
        <title>Comparative Genomics Reveals Insights into the Divergent Evolution of Astigmatic Mites and Household Pest Adaptations.</title>
        <authorList>
            <person name="Xiong Q."/>
            <person name="Wan A.T."/>
            <person name="Liu X."/>
            <person name="Fung C.S."/>
            <person name="Xiao X."/>
            <person name="Malainual N."/>
            <person name="Hou J."/>
            <person name="Wang L."/>
            <person name="Wang M."/>
            <person name="Yang K.Y."/>
            <person name="Cui Y."/>
            <person name="Leung E.L."/>
            <person name="Nong W."/>
            <person name="Shin S.K."/>
            <person name="Au S.W."/>
            <person name="Jeong K.Y."/>
            <person name="Chew F.T."/>
            <person name="Hui J.H."/>
            <person name="Leung T.F."/>
            <person name="Tungtrongchitr A."/>
            <person name="Zhong N."/>
            <person name="Liu Z."/>
            <person name="Tsui S.K."/>
        </authorList>
    </citation>
    <scope>NUCLEOTIDE SEQUENCE [LARGE SCALE GENOMIC DNA]</scope>
    <source>
        <strain evidence="2">Derp</strain>
    </source>
</reference>
<feature type="chain" id="PRO_5047127189" evidence="1">
    <location>
        <begin position="18"/>
        <end position="102"/>
    </location>
</feature>
<dbReference type="EMBL" id="NJHN03000034">
    <property type="protein sequence ID" value="KAH9423117.1"/>
    <property type="molecule type" value="Genomic_DNA"/>
</dbReference>
<gene>
    <name evidence="2" type="ORF">DERP_007711</name>
</gene>